<feature type="compositionally biased region" description="Basic and acidic residues" evidence="1">
    <location>
        <begin position="59"/>
        <end position="78"/>
    </location>
</feature>
<dbReference type="RefSeq" id="WP_270949409.1">
    <property type="nucleotide sequence ID" value="NZ_JAQGLA010000019.1"/>
</dbReference>
<feature type="region of interest" description="Disordered" evidence="1">
    <location>
        <begin position="58"/>
        <end position="123"/>
    </location>
</feature>
<reference evidence="2 3" key="1">
    <citation type="submission" date="2022-11" db="EMBL/GenBank/DDBJ databases">
        <title>Draft genome sequence of Saccharopolyspora sp. WRP15-2 isolated from rhizosphere soils of wild rice in Thailand.</title>
        <authorList>
            <person name="Duangmal K."/>
            <person name="Kammanee S."/>
            <person name="Muangham S."/>
        </authorList>
    </citation>
    <scope>NUCLEOTIDE SEQUENCE [LARGE SCALE GENOMIC DNA]</scope>
    <source>
        <strain evidence="2 3">WRP15-2</strain>
    </source>
</reference>
<proteinExistence type="predicted"/>
<sequence>RPELPTESQEPPEEEAPSEETWPNLQVAEPSPEPAADPGPAEKIGLAELLTEALLAYETGRRGQEEAETARTGRHSEARVAGITERSQLSRTALASTSDDRGTGAAARHRRPGIDAAAVDPLL</sequence>
<dbReference type="Proteomes" id="UP001210380">
    <property type="component" value="Unassembled WGS sequence"/>
</dbReference>
<feature type="compositionally biased region" description="Polar residues" evidence="1">
    <location>
        <begin position="85"/>
        <end position="97"/>
    </location>
</feature>
<name>A0ABT4UYL0_9PSEU</name>
<evidence type="ECO:0008006" key="4">
    <source>
        <dbReference type="Google" id="ProtNLM"/>
    </source>
</evidence>
<gene>
    <name evidence="2" type="ORF">OU415_15260</name>
</gene>
<evidence type="ECO:0000313" key="3">
    <source>
        <dbReference type="Proteomes" id="UP001210380"/>
    </source>
</evidence>
<evidence type="ECO:0000313" key="2">
    <source>
        <dbReference type="EMBL" id="MDA3626802.1"/>
    </source>
</evidence>
<feature type="non-terminal residue" evidence="2">
    <location>
        <position position="1"/>
    </location>
</feature>
<accession>A0ABT4UYL0</accession>
<evidence type="ECO:0000256" key="1">
    <source>
        <dbReference type="SAM" id="MobiDB-lite"/>
    </source>
</evidence>
<protein>
    <recommendedName>
        <fullName evidence="4">Histidine kinase</fullName>
    </recommendedName>
</protein>
<dbReference type="EMBL" id="JAQGLA010000019">
    <property type="protein sequence ID" value="MDA3626802.1"/>
    <property type="molecule type" value="Genomic_DNA"/>
</dbReference>
<organism evidence="2 3">
    <name type="scientific">Saccharopolyspora oryzae</name>
    <dbReference type="NCBI Taxonomy" id="2997343"/>
    <lineage>
        <taxon>Bacteria</taxon>
        <taxon>Bacillati</taxon>
        <taxon>Actinomycetota</taxon>
        <taxon>Actinomycetes</taxon>
        <taxon>Pseudonocardiales</taxon>
        <taxon>Pseudonocardiaceae</taxon>
        <taxon>Saccharopolyspora</taxon>
    </lineage>
</organism>
<keyword evidence="3" id="KW-1185">Reference proteome</keyword>
<comment type="caution">
    <text evidence="2">The sequence shown here is derived from an EMBL/GenBank/DDBJ whole genome shotgun (WGS) entry which is preliminary data.</text>
</comment>
<feature type="region of interest" description="Disordered" evidence="1">
    <location>
        <begin position="1"/>
        <end position="43"/>
    </location>
</feature>